<evidence type="ECO:0000256" key="2">
    <source>
        <dbReference type="ARBA" id="ARBA00023315"/>
    </source>
</evidence>
<evidence type="ECO:0000259" key="3">
    <source>
        <dbReference type="PROSITE" id="PS51186"/>
    </source>
</evidence>
<keyword evidence="1 4" id="KW-0808">Transferase</keyword>
<dbReference type="GO" id="GO:0016746">
    <property type="term" value="F:acyltransferase activity"/>
    <property type="evidence" value="ECO:0007669"/>
    <property type="project" value="UniProtKB-KW"/>
</dbReference>
<dbReference type="PROSITE" id="PS51186">
    <property type="entry name" value="GNAT"/>
    <property type="match status" value="1"/>
</dbReference>
<name>A0ABV5UCJ8_9PSEU</name>
<dbReference type="PANTHER" id="PTHR43626">
    <property type="entry name" value="ACYL-COA N-ACYLTRANSFERASE"/>
    <property type="match status" value="1"/>
</dbReference>
<reference evidence="4 5" key="1">
    <citation type="submission" date="2024-09" db="EMBL/GenBank/DDBJ databases">
        <authorList>
            <person name="Sun Q."/>
            <person name="Mori K."/>
        </authorList>
    </citation>
    <scope>NUCLEOTIDE SEQUENCE [LARGE SCALE GENOMIC DNA]</scope>
    <source>
        <strain evidence="4 5">JCM 13852</strain>
    </source>
</reference>
<dbReference type="SUPFAM" id="SSF55729">
    <property type="entry name" value="Acyl-CoA N-acyltransferases (Nat)"/>
    <property type="match status" value="1"/>
</dbReference>
<proteinExistence type="predicted"/>
<evidence type="ECO:0000256" key="1">
    <source>
        <dbReference type="ARBA" id="ARBA00022679"/>
    </source>
</evidence>
<dbReference type="EC" id="2.3.1.1" evidence="4"/>
<dbReference type="Proteomes" id="UP001589535">
    <property type="component" value="Unassembled WGS sequence"/>
</dbReference>
<dbReference type="CDD" id="cd04301">
    <property type="entry name" value="NAT_SF"/>
    <property type="match status" value="1"/>
</dbReference>
<dbReference type="InterPro" id="IPR000182">
    <property type="entry name" value="GNAT_dom"/>
</dbReference>
<keyword evidence="2 4" id="KW-0012">Acyltransferase</keyword>
<dbReference type="EMBL" id="JBHMBK010000033">
    <property type="protein sequence ID" value="MFB9689120.1"/>
    <property type="molecule type" value="Genomic_DNA"/>
</dbReference>
<evidence type="ECO:0000313" key="5">
    <source>
        <dbReference type="Proteomes" id="UP001589535"/>
    </source>
</evidence>
<keyword evidence="5" id="KW-1185">Reference proteome</keyword>
<comment type="caution">
    <text evidence="4">The sequence shown here is derived from an EMBL/GenBank/DDBJ whole genome shotgun (WGS) entry which is preliminary data.</text>
</comment>
<dbReference type="NCBIfam" id="NF005921">
    <property type="entry name" value="PRK07922.1"/>
    <property type="match status" value="1"/>
</dbReference>
<organism evidence="4 5">
    <name type="scientific">Amycolatopsis plumensis</name>
    <dbReference type="NCBI Taxonomy" id="236508"/>
    <lineage>
        <taxon>Bacteria</taxon>
        <taxon>Bacillati</taxon>
        <taxon>Actinomycetota</taxon>
        <taxon>Actinomycetes</taxon>
        <taxon>Pseudonocardiales</taxon>
        <taxon>Pseudonocardiaceae</taxon>
        <taxon>Amycolatopsis</taxon>
    </lineage>
</organism>
<dbReference type="Gene3D" id="3.40.630.30">
    <property type="match status" value="1"/>
</dbReference>
<dbReference type="PANTHER" id="PTHR43626:SF4">
    <property type="entry name" value="GCN5-RELATED N-ACETYLTRANSFERASE 2, CHLOROPLASTIC"/>
    <property type="match status" value="1"/>
</dbReference>
<dbReference type="InterPro" id="IPR045039">
    <property type="entry name" value="NSI-like"/>
</dbReference>
<dbReference type="RefSeq" id="WP_378202329.1">
    <property type="nucleotide sequence ID" value="NZ_JBHMBK010000033.1"/>
</dbReference>
<dbReference type="Pfam" id="PF00583">
    <property type="entry name" value="Acetyltransf_1"/>
    <property type="match status" value="1"/>
</dbReference>
<feature type="domain" description="N-acetyltransferase" evidence="3">
    <location>
        <begin position="23"/>
        <end position="174"/>
    </location>
</feature>
<dbReference type="InterPro" id="IPR016181">
    <property type="entry name" value="Acyl_CoA_acyltransferase"/>
</dbReference>
<accession>A0ABV5UCJ8</accession>
<gene>
    <name evidence="4" type="ORF">ACFFTO_33515</name>
</gene>
<sequence>MVSPRVPGDVAGWTIVPSDSPRPTVRRARIADVRKIKALVDADAGRVLLEKDLVTLYEDVQEFWVAEVGDEVVGAAALHVLWEDLAELRTVVVDKAVRGQGVGRVLVARLVDEARELGLKRLFVLTFETSFFAGHGFVEIDGTPVSQEVYEEMRRSHDTGVAEFLDLPYAKPNTLGNSRMLLEL</sequence>
<protein>
    <submittedName>
        <fullName evidence="4">Amino-acid N-acetyltransferase</fullName>
        <ecNumber evidence="4">2.3.1.1</ecNumber>
    </submittedName>
</protein>
<evidence type="ECO:0000313" key="4">
    <source>
        <dbReference type="EMBL" id="MFB9689120.1"/>
    </source>
</evidence>